<dbReference type="AlphaFoldDB" id="A0A7X2PCT9"/>
<evidence type="ECO:0000256" key="6">
    <source>
        <dbReference type="ARBA" id="ARBA00022982"/>
    </source>
</evidence>
<dbReference type="Pfam" id="PF00037">
    <property type="entry name" value="Fer4"/>
    <property type="match status" value="2"/>
</dbReference>
<keyword evidence="6 9" id="KW-0249">Electron transport</keyword>
<feature type="domain" description="4Fe-4S ferredoxin-type" evidence="10">
    <location>
        <begin position="28"/>
        <end position="55"/>
    </location>
</feature>
<evidence type="ECO:0000259" key="10">
    <source>
        <dbReference type="PROSITE" id="PS51379"/>
    </source>
</evidence>
<evidence type="ECO:0000256" key="7">
    <source>
        <dbReference type="ARBA" id="ARBA00023004"/>
    </source>
</evidence>
<evidence type="ECO:0000256" key="1">
    <source>
        <dbReference type="ARBA" id="ARBA00001966"/>
    </source>
</evidence>
<keyword evidence="7 9" id="KW-0408">Iron</keyword>
<organism evidence="11 12">
    <name type="scientific">Bullifex porci</name>
    <dbReference type="NCBI Taxonomy" id="2606638"/>
    <lineage>
        <taxon>Bacteria</taxon>
        <taxon>Pseudomonadati</taxon>
        <taxon>Spirochaetota</taxon>
        <taxon>Spirochaetia</taxon>
        <taxon>Spirochaetales</taxon>
        <taxon>Spirochaetaceae</taxon>
        <taxon>Bullifex</taxon>
    </lineage>
</organism>
<dbReference type="SUPFAM" id="SSF54862">
    <property type="entry name" value="4Fe-4S ferredoxins"/>
    <property type="match status" value="1"/>
</dbReference>
<comment type="function">
    <text evidence="2 9">Ferredoxins are iron-sulfur proteins that transfer electrons in a wide variety of metabolic reactions.</text>
</comment>
<dbReference type="EMBL" id="VUNN01000013">
    <property type="protein sequence ID" value="MSU06566.1"/>
    <property type="molecule type" value="Genomic_DNA"/>
</dbReference>
<sequence length="55" mass="5551">MAYRITDSCVACGTCAGECPAEAISEGDIYSIDPDKCLDCGTCAGVCPTGAIEEA</sequence>
<evidence type="ECO:0000256" key="8">
    <source>
        <dbReference type="ARBA" id="ARBA00023014"/>
    </source>
</evidence>
<dbReference type="InterPro" id="IPR017900">
    <property type="entry name" value="4Fe4S_Fe_S_CS"/>
</dbReference>
<evidence type="ECO:0000256" key="9">
    <source>
        <dbReference type="RuleBase" id="RU365098"/>
    </source>
</evidence>
<keyword evidence="8 9" id="KW-0411">Iron-sulfur</keyword>
<comment type="caution">
    <text evidence="11">The sequence shown here is derived from an EMBL/GenBank/DDBJ whole genome shotgun (WGS) entry which is preliminary data.</text>
</comment>
<evidence type="ECO:0000313" key="11">
    <source>
        <dbReference type="EMBL" id="MSU06566.1"/>
    </source>
</evidence>
<dbReference type="InterPro" id="IPR017896">
    <property type="entry name" value="4Fe4S_Fe-S-bd"/>
</dbReference>
<reference evidence="11 12" key="1">
    <citation type="submission" date="2019-08" db="EMBL/GenBank/DDBJ databases">
        <title>In-depth cultivation of the pig gut microbiome towards novel bacterial diversity and tailored functional studies.</title>
        <authorList>
            <person name="Wylensek D."/>
            <person name="Hitch T.C.A."/>
            <person name="Clavel T."/>
        </authorList>
    </citation>
    <scope>NUCLEOTIDE SEQUENCE [LARGE SCALE GENOMIC DNA]</scope>
    <source>
        <strain evidence="11 12">NM-380-WT-3C1</strain>
    </source>
</reference>
<accession>A0A7X2PCT9</accession>
<name>A0A7X2PCT9_9SPIO</name>
<keyword evidence="3 9" id="KW-0813">Transport</keyword>
<keyword evidence="12" id="KW-1185">Reference proteome</keyword>
<feature type="domain" description="4Fe-4S ferredoxin-type" evidence="10">
    <location>
        <begin position="1"/>
        <end position="25"/>
    </location>
</feature>
<dbReference type="PANTHER" id="PTHR24960:SF79">
    <property type="entry name" value="PHOTOSYSTEM I IRON-SULFUR CENTER"/>
    <property type="match status" value="1"/>
</dbReference>
<dbReference type="PROSITE" id="PS51379">
    <property type="entry name" value="4FE4S_FER_2"/>
    <property type="match status" value="2"/>
</dbReference>
<evidence type="ECO:0000256" key="2">
    <source>
        <dbReference type="ARBA" id="ARBA00003532"/>
    </source>
</evidence>
<evidence type="ECO:0000256" key="4">
    <source>
        <dbReference type="ARBA" id="ARBA00022485"/>
    </source>
</evidence>
<keyword evidence="5 9" id="KW-0479">Metal-binding</keyword>
<evidence type="ECO:0000256" key="5">
    <source>
        <dbReference type="ARBA" id="ARBA00022723"/>
    </source>
</evidence>
<comment type="cofactor">
    <cofactor evidence="1 9">
        <name>[4Fe-4S] cluster</name>
        <dbReference type="ChEBI" id="CHEBI:49883"/>
    </cofactor>
</comment>
<dbReference type="Proteomes" id="UP000460549">
    <property type="component" value="Unassembled WGS sequence"/>
</dbReference>
<proteinExistence type="predicted"/>
<gene>
    <name evidence="11" type="ORF">FYJ80_07200</name>
</gene>
<dbReference type="GO" id="GO:0046872">
    <property type="term" value="F:metal ion binding"/>
    <property type="evidence" value="ECO:0007669"/>
    <property type="project" value="UniProtKB-UniRule"/>
</dbReference>
<dbReference type="InterPro" id="IPR000813">
    <property type="entry name" value="7Fe_ferredoxin"/>
</dbReference>
<dbReference type="Gene3D" id="3.30.70.20">
    <property type="match status" value="1"/>
</dbReference>
<keyword evidence="4 9" id="KW-0004">4Fe-4S</keyword>
<dbReference type="InterPro" id="IPR050157">
    <property type="entry name" value="PSI_iron-sulfur_center"/>
</dbReference>
<dbReference type="RefSeq" id="WP_154425538.1">
    <property type="nucleotide sequence ID" value="NZ_JAQYGB010000083.1"/>
</dbReference>
<evidence type="ECO:0000256" key="3">
    <source>
        <dbReference type="ARBA" id="ARBA00022448"/>
    </source>
</evidence>
<dbReference type="PANTHER" id="PTHR24960">
    <property type="entry name" value="PHOTOSYSTEM I IRON-SULFUR CENTER-RELATED"/>
    <property type="match status" value="1"/>
</dbReference>
<dbReference type="PRINTS" id="PR00354">
    <property type="entry name" value="7FE8SFRDOXIN"/>
</dbReference>
<dbReference type="GO" id="GO:0051539">
    <property type="term" value="F:4 iron, 4 sulfur cluster binding"/>
    <property type="evidence" value="ECO:0007669"/>
    <property type="project" value="UniProtKB-UniRule"/>
</dbReference>
<evidence type="ECO:0000313" key="12">
    <source>
        <dbReference type="Proteomes" id="UP000460549"/>
    </source>
</evidence>
<dbReference type="PROSITE" id="PS00198">
    <property type="entry name" value="4FE4S_FER_1"/>
    <property type="match status" value="1"/>
</dbReference>
<dbReference type="GO" id="GO:0009055">
    <property type="term" value="F:electron transfer activity"/>
    <property type="evidence" value="ECO:0007669"/>
    <property type="project" value="UniProtKB-UniRule"/>
</dbReference>
<protein>
    <recommendedName>
        <fullName evidence="9">Ferredoxin</fullName>
    </recommendedName>
</protein>